<dbReference type="AlphaFoldDB" id="A0A1D3CU76"/>
<dbReference type="PANTHER" id="PTHR45782">
    <property type="entry name" value="MITOCHONDRIAL RIBOSOME-ASSOCIATED GTPASE 1"/>
    <property type="match status" value="1"/>
</dbReference>
<proteinExistence type="predicted"/>
<gene>
    <name evidence="5" type="ORF">cyc_06799</name>
</gene>
<keyword evidence="2" id="KW-0342">GTP-binding</keyword>
<feature type="domain" description="G" evidence="4">
    <location>
        <begin position="189"/>
        <end position="268"/>
    </location>
</feature>
<dbReference type="VEuPathDB" id="ToxoDB:cyc_06799"/>
<evidence type="ECO:0000256" key="2">
    <source>
        <dbReference type="ARBA" id="ARBA00023134"/>
    </source>
</evidence>
<dbReference type="GO" id="GO:0003924">
    <property type="term" value="F:GTPase activity"/>
    <property type="evidence" value="ECO:0007669"/>
    <property type="project" value="TreeGrafter"/>
</dbReference>
<dbReference type="GO" id="GO:0005739">
    <property type="term" value="C:mitochondrion"/>
    <property type="evidence" value="ECO:0007669"/>
    <property type="project" value="TreeGrafter"/>
</dbReference>
<evidence type="ECO:0000256" key="3">
    <source>
        <dbReference type="SAM" id="MobiDB-lite"/>
    </source>
</evidence>
<evidence type="ECO:0000256" key="1">
    <source>
        <dbReference type="ARBA" id="ARBA00022741"/>
    </source>
</evidence>
<evidence type="ECO:0000259" key="4">
    <source>
        <dbReference type="Pfam" id="PF01926"/>
    </source>
</evidence>
<sequence length="393" mass="43295">MRGKAAQKVRSLGASGGPLASDFLLAPRGAQRRKPLSDAAGGPQKDTPKEAYLRKTDQYPEFSPRLWFSRDAERTPYFPPHMSRGLLQLQKKIGDLDCLLEVRDARAPLTSSGCLEPLKASKDMQRLVVLNKCDLVESSDAKKAQELLQAAGLKCILASARSRDGLHLVTEWLLGTPAPKFGSIGRWMLLAGLPNTGKSSILNALKQLAFSASFHGKPGNQLVQGVKRTAAKTGKLPGVTKEVQAFQLTNKPRVYCLDSPGILLPKKCDPRSSLVFGVLGILPERLVGEELAADFVLFHLNKKRQFDYVQVSRHICMTLGRKHERLSLPPVDLSRGFLFFLNLFRDGHLGPLCLDTLPSPQDIQQRSAILSQQREPPDPWLSTSEEELVPGLI</sequence>
<feature type="region of interest" description="Disordered" evidence="3">
    <location>
        <begin position="1"/>
        <end position="55"/>
    </location>
</feature>
<dbReference type="EMBL" id="JROU02001941">
    <property type="protein sequence ID" value="OEH74754.1"/>
    <property type="molecule type" value="Genomic_DNA"/>
</dbReference>
<accession>A0A1D3CU76</accession>
<dbReference type="GO" id="GO:0005525">
    <property type="term" value="F:GTP binding"/>
    <property type="evidence" value="ECO:0007669"/>
    <property type="project" value="UniProtKB-KW"/>
</dbReference>
<dbReference type="Gene3D" id="3.40.50.300">
    <property type="entry name" value="P-loop containing nucleotide triphosphate hydrolases"/>
    <property type="match status" value="1"/>
</dbReference>
<feature type="region of interest" description="Disordered" evidence="3">
    <location>
        <begin position="369"/>
        <end position="393"/>
    </location>
</feature>
<organism evidence="5 6">
    <name type="scientific">Cyclospora cayetanensis</name>
    <dbReference type="NCBI Taxonomy" id="88456"/>
    <lineage>
        <taxon>Eukaryota</taxon>
        <taxon>Sar</taxon>
        <taxon>Alveolata</taxon>
        <taxon>Apicomplexa</taxon>
        <taxon>Conoidasida</taxon>
        <taxon>Coccidia</taxon>
        <taxon>Eucoccidiorida</taxon>
        <taxon>Eimeriorina</taxon>
        <taxon>Eimeriidae</taxon>
        <taxon>Cyclospora</taxon>
    </lineage>
</organism>
<comment type="caution">
    <text evidence="5">The sequence shown here is derived from an EMBL/GenBank/DDBJ whole genome shotgun (WGS) entry which is preliminary data.</text>
</comment>
<feature type="compositionally biased region" description="Basic and acidic residues" evidence="3">
    <location>
        <begin position="46"/>
        <end position="55"/>
    </location>
</feature>
<dbReference type="InterPro" id="IPR027417">
    <property type="entry name" value="P-loop_NTPase"/>
</dbReference>
<dbReference type="InParanoid" id="A0A1D3CU76"/>
<evidence type="ECO:0000313" key="6">
    <source>
        <dbReference type="Proteomes" id="UP000095192"/>
    </source>
</evidence>
<dbReference type="Pfam" id="PF01926">
    <property type="entry name" value="MMR_HSR1"/>
    <property type="match status" value="1"/>
</dbReference>
<keyword evidence="6" id="KW-1185">Reference proteome</keyword>
<dbReference type="GO" id="GO:0032543">
    <property type="term" value="P:mitochondrial translation"/>
    <property type="evidence" value="ECO:0007669"/>
    <property type="project" value="TreeGrafter"/>
</dbReference>
<protein>
    <submittedName>
        <fullName evidence="5">GTPase domain-containing protein</fullName>
    </submittedName>
</protein>
<dbReference type="InterPro" id="IPR006073">
    <property type="entry name" value="GTP-bd"/>
</dbReference>
<dbReference type="Proteomes" id="UP000095192">
    <property type="component" value="Unassembled WGS sequence"/>
</dbReference>
<feature type="compositionally biased region" description="Acidic residues" evidence="3">
    <location>
        <begin position="384"/>
        <end position="393"/>
    </location>
</feature>
<keyword evidence="1" id="KW-0547">Nucleotide-binding</keyword>
<dbReference type="PANTHER" id="PTHR45782:SF4">
    <property type="entry name" value="MITOCHONDRIAL RIBOSOME-ASSOCIATED GTPASE 1"/>
    <property type="match status" value="1"/>
</dbReference>
<dbReference type="VEuPathDB" id="ToxoDB:LOC34622889"/>
<reference evidence="5 6" key="1">
    <citation type="journal article" date="2016" name="BMC Genomics">
        <title>Comparative genomics reveals Cyclospora cayetanensis possesses coccidia-like metabolism and invasion components but unique surface antigens.</title>
        <authorList>
            <person name="Liu S."/>
            <person name="Wang L."/>
            <person name="Zheng H."/>
            <person name="Xu Z."/>
            <person name="Roellig D.M."/>
            <person name="Li N."/>
            <person name="Frace M.A."/>
            <person name="Tang K."/>
            <person name="Arrowood M.J."/>
            <person name="Moss D.M."/>
            <person name="Zhang L."/>
            <person name="Feng Y."/>
            <person name="Xiao L."/>
        </authorList>
    </citation>
    <scope>NUCLEOTIDE SEQUENCE [LARGE SCALE GENOMIC DNA]</scope>
    <source>
        <strain evidence="5 6">CHN_HEN01</strain>
    </source>
</reference>
<name>A0A1D3CU76_9EIME</name>
<dbReference type="FunCoup" id="A0A1D3CU76">
    <property type="interactions" value="195"/>
</dbReference>
<evidence type="ECO:0000313" key="5">
    <source>
        <dbReference type="EMBL" id="OEH74754.1"/>
    </source>
</evidence>
<dbReference type="SUPFAM" id="SSF52540">
    <property type="entry name" value="P-loop containing nucleoside triphosphate hydrolases"/>
    <property type="match status" value="1"/>
</dbReference>